<dbReference type="Pfam" id="PF25963">
    <property type="entry name" value="Beta-barrel_AAEA"/>
    <property type="match status" value="1"/>
</dbReference>
<feature type="coiled-coil region" evidence="1">
    <location>
        <begin position="117"/>
        <end position="144"/>
    </location>
</feature>
<evidence type="ECO:0000256" key="2">
    <source>
        <dbReference type="SAM" id="Phobius"/>
    </source>
</evidence>
<keyword evidence="1" id="KW-0175">Coiled coil</keyword>
<evidence type="ECO:0000313" key="5">
    <source>
        <dbReference type="EMBL" id="SHI09908.1"/>
    </source>
</evidence>
<sequence length="382" mass="41913">MTITEVTSKRDKAADYLDRNAPSRPPEFRTATRRSMEIRPLLITLAAVALAGLLGWAMWGDYMEAPWTRNATVRAYVVTMAPEVAGRIVELYVVDNKYVHKGDLLLVIDPTNFRIAVSQSEAAVQQAQANVQSIEAQMTVQQAQINASQAQLQQGRAALVFAQQQADRYQTLAKDGWGTVQNAQQFTSQLHQQEAAVQSAQENLNQALRQVESLKAQRLSAEAGLAQAKAQLNQAQVNLERTRILAPVDGYVTNLLAQLGDYVNVGVNTISLVDAHSFWVDGYFEETNLAPIRVGDPAQIRLMGRDQIVRGHVDSIARAINVANAQPNSQGVATVNPIFTWVRLAQRIPVRIHIDEVPPNVVLSAGMTATVEIHDQGRAPAT</sequence>
<feature type="domain" description="p-hydroxybenzoic acid efflux pump subunit AaeA-like beta-barrel" evidence="4">
    <location>
        <begin position="277"/>
        <end position="374"/>
    </location>
</feature>
<dbReference type="AlphaFoldDB" id="A0A1M5YDH8"/>
<keyword evidence="2" id="KW-0472">Membrane</keyword>
<dbReference type="Gene3D" id="2.40.30.170">
    <property type="match status" value="1"/>
</dbReference>
<dbReference type="Pfam" id="PF25917">
    <property type="entry name" value="BSH_RND"/>
    <property type="match status" value="1"/>
</dbReference>
<protein>
    <submittedName>
        <fullName evidence="5">Multidrug resistance efflux pump</fullName>
    </submittedName>
</protein>
<accession>A0A1M5YDH8</accession>
<gene>
    <name evidence="5" type="ORF">SAMN05443248_8171</name>
</gene>
<dbReference type="Gene3D" id="2.40.50.100">
    <property type="match status" value="1"/>
</dbReference>
<dbReference type="InterPro" id="IPR058634">
    <property type="entry name" value="AaeA-lik-b-barrel"/>
</dbReference>
<feature type="transmembrane region" description="Helical" evidence="2">
    <location>
        <begin position="41"/>
        <end position="59"/>
    </location>
</feature>
<proteinExistence type="predicted"/>
<evidence type="ECO:0000256" key="1">
    <source>
        <dbReference type="SAM" id="Coils"/>
    </source>
</evidence>
<dbReference type="PANTHER" id="PTHR30367:SF1">
    <property type="entry name" value="MULTIDRUG RESISTANCE PROTEIN MDTN"/>
    <property type="match status" value="1"/>
</dbReference>
<feature type="domain" description="Multidrug resistance protein MdtA-like barrel-sandwich hybrid" evidence="3">
    <location>
        <begin position="77"/>
        <end position="273"/>
    </location>
</feature>
<dbReference type="Proteomes" id="UP000189796">
    <property type="component" value="Chromosome I"/>
</dbReference>
<evidence type="ECO:0000313" key="6">
    <source>
        <dbReference type="Proteomes" id="UP000189796"/>
    </source>
</evidence>
<feature type="coiled-coil region" evidence="1">
    <location>
        <begin position="183"/>
        <end position="245"/>
    </location>
</feature>
<dbReference type="InterPro" id="IPR058625">
    <property type="entry name" value="MdtA-like_BSH"/>
</dbReference>
<dbReference type="EMBL" id="LT670817">
    <property type="protein sequence ID" value="SHI09908.1"/>
    <property type="molecule type" value="Genomic_DNA"/>
</dbReference>
<dbReference type="RefSeq" id="WP_197689248.1">
    <property type="nucleotide sequence ID" value="NZ_LT670817.1"/>
</dbReference>
<reference evidence="5 6" key="1">
    <citation type="submission" date="2016-11" db="EMBL/GenBank/DDBJ databases">
        <authorList>
            <person name="Jaros S."/>
            <person name="Januszkiewicz K."/>
            <person name="Wedrychowicz H."/>
        </authorList>
    </citation>
    <scope>NUCLEOTIDE SEQUENCE [LARGE SCALE GENOMIC DNA]</scope>
    <source>
        <strain evidence="5 6">GAS138</strain>
    </source>
</reference>
<evidence type="ECO:0000259" key="4">
    <source>
        <dbReference type="Pfam" id="PF25963"/>
    </source>
</evidence>
<name>A0A1M5YDH8_9BRAD</name>
<organism evidence="5 6">
    <name type="scientific">Bradyrhizobium erythrophlei</name>
    <dbReference type="NCBI Taxonomy" id="1437360"/>
    <lineage>
        <taxon>Bacteria</taxon>
        <taxon>Pseudomonadati</taxon>
        <taxon>Pseudomonadota</taxon>
        <taxon>Alphaproteobacteria</taxon>
        <taxon>Hyphomicrobiales</taxon>
        <taxon>Nitrobacteraceae</taxon>
        <taxon>Bradyrhizobium</taxon>
    </lineage>
</organism>
<dbReference type="InterPro" id="IPR050393">
    <property type="entry name" value="MFP_Efflux_Pump"/>
</dbReference>
<evidence type="ECO:0000259" key="3">
    <source>
        <dbReference type="Pfam" id="PF25917"/>
    </source>
</evidence>
<dbReference type="PANTHER" id="PTHR30367">
    <property type="entry name" value="P-HYDROXYBENZOIC ACID EFFLUX PUMP SUBUNIT AAEA-RELATED"/>
    <property type="match status" value="1"/>
</dbReference>
<keyword evidence="2" id="KW-1133">Transmembrane helix</keyword>
<dbReference type="Gene3D" id="1.10.287.470">
    <property type="entry name" value="Helix hairpin bin"/>
    <property type="match status" value="2"/>
</dbReference>
<dbReference type="SUPFAM" id="SSF111369">
    <property type="entry name" value="HlyD-like secretion proteins"/>
    <property type="match status" value="2"/>
</dbReference>
<keyword evidence="2" id="KW-0812">Transmembrane</keyword>